<accession>A0A5C6LN41</accession>
<evidence type="ECO:0000313" key="1">
    <source>
        <dbReference type="EMBL" id="TWV95634.1"/>
    </source>
</evidence>
<dbReference type="EMBL" id="VOHS01000039">
    <property type="protein sequence ID" value="TWV95634.1"/>
    <property type="molecule type" value="Genomic_DNA"/>
</dbReference>
<dbReference type="Proteomes" id="UP000318815">
    <property type="component" value="Unassembled WGS sequence"/>
</dbReference>
<dbReference type="Gene3D" id="2.130.10.10">
    <property type="entry name" value="YVTN repeat-like/Quinoprotein amine dehydrogenase"/>
    <property type="match status" value="1"/>
</dbReference>
<comment type="caution">
    <text evidence="1">The sequence shown here is derived from an EMBL/GenBank/DDBJ whole genome shotgun (WGS) entry which is preliminary data.</text>
</comment>
<dbReference type="AlphaFoldDB" id="A0A5C6LN41"/>
<organism evidence="1 2">
    <name type="scientific">Chitinophaga pinensis</name>
    <dbReference type="NCBI Taxonomy" id="79329"/>
    <lineage>
        <taxon>Bacteria</taxon>
        <taxon>Pseudomonadati</taxon>
        <taxon>Bacteroidota</taxon>
        <taxon>Chitinophagia</taxon>
        <taxon>Chitinophagales</taxon>
        <taxon>Chitinophagaceae</taxon>
        <taxon>Chitinophaga</taxon>
    </lineage>
</organism>
<proteinExistence type="predicted"/>
<dbReference type="InterPro" id="IPR031815">
    <property type="entry name" value="DUF5074"/>
</dbReference>
<keyword evidence="2" id="KW-1185">Reference proteome</keyword>
<sequence length="381" mass="40464">MKAIKVINHSTLYMKIKHYLLVLVAVLPLLHACTKDETATLSLPAIAASNAITTTNFANGFFIANEGWYGHGSGDLHFYDYSADTLRLNIYAAANPGKTLGGATSTFQFATIFRNKMYIVVKVGGPLVVTDANTMVESARLTTMPDNDGHAFLGLDSTKGLLTTGGGVYPISLPGLTAGTKLPGITSYSGDMIKAGNYIFVHAQTEGIVAYNASSLTVARTFGTANLCFALGKDGAVYAANTDSLIRINPATLARTAVKLPFSTPSPWGAWRHSAITSSTTDSTIFIVRNNGFMGGTTLYRYVIGNTASLSAPFITLPSGQYFYGAGAAYDKSNNTLVVTTVNGPFTGSVNTVLRYNATTGALINSNVFNGWYFPAMPVFH</sequence>
<reference evidence="1 2" key="1">
    <citation type="submission" date="2019-08" db="EMBL/GenBank/DDBJ databases">
        <title>Whole genome sequencing of chitin degrading bacteria Chitinophaga pinensis YS16.</title>
        <authorList>
            <person name="Singh R.P."/>
            <person name="Manchanda G."/>
            <person name="Maurya I.K."/>
            <person name="Joshi N.K."/>
            <person name="Srivastava A.K."/>
        </authorList>
    </citation>
    <scope>NUCLEOTIDE SEQUENCE [LARGE SCALE GENOMIC DNA]</scope>
    <source>
        <strain evidence="1 2">YS-16</strain>
    </source>
</reference>
<dbReference type="Pfam" id="PF16819">
    <property type="entry name" value="DUF5074"/>
    <property type="match status" value="1"/>
</dbReference>
<dbReference type="OrthoDB" id="1041092at2"/>
<protein>
    <submittedName>
        <fullName evidence="1">DUF5074 domain-containing protein</fullName>
    </submittedName>
</protein>
<name>A0A5C6LN41_9BACT</name>
<dbReference type="InterPro" id="IPR015943">
    <property type="entry name" value="WD40/YVTN_repeat-like_dom_sf"/>
</dbReference>
<evidence type="ECO:0000313" key="2">
    <source>
        <dbReference type="Proteomes" id="UP000318815"/>
    </source>
</evidence>
<gene>
    <name evidence="1" type="ORF">FEF09_24335</name>
</gene>